<keyword evidence="4" id="KW-1185">Reference proteome</keyword>
<accession>A0A1G6W0K8</accession>
<dbReference type="InterPro" id="IPR011335">
    <property type="entry name" value="Restrct_endonuc-II-like"/>
</dbReference>
<dbReference type="OrthoDB" id="9794876at2"/>
<sequence>MAAPVTAEGARREAQARAHLEAQGLRFRAANVRYRFGELDLVMEAGEMLVFVEVRYRRSGSHGGALASIGAAKRQRLWQAAQAYLAANPALAKRPCRFDVVAIEGQGASERLHWLQHVLESA</sequence>
<keyword evidence="3" id="KW-0540">Nuclease</keyword>
<dbReference type="STRING" id="265719.SAMN04488509_10454"/>
<dbReference type="InterPro" id="IPR003509">
    <property type="entry name" value="UPF0102_YraN-like"/>
</dbReference>
<dbReference type="InterPro" id="IPR011856">
    <property type="entry name" value="tRNA_endonuc-like_dom_sf"/>
</dbReference>
<comment type="similarity">
    <text evidence="1 2">Belongs to the UPF0102 family.</text>
</comment>
<dbReference type="NCBIfam" id="TIGR00252">
    <property type="entry name" value="YraN family protein"/>
    <property type="match status" value="1"/>
</dbReference>
<evidence type="ECO:0000313" key="4">
    <source>
        <dbReference type="Proteomes" id="UP000199603"/>
    </source>
</evidence>
<protein>
    <recommendedName>
        <fullName evidence="2">UPF0102 protein SAMN04488509_10454</fullName>
    </recommendedName>
</protein>
<dbReference type="NCBIfam" id="NF009150">
    <property type="entry name" value="PRK12497.1-3"/>
    <property type="match status" value="1"/>
</dbReference>
<dbReference type="Proteomes" id="UP000199603">
    <property type="component" value="Unassembled WGS sequence"/>
</dbReference>
<keyword evidence="3" id="KW-0378">Hydrolase</keyword>
<dbReference type="EMBL" id="FNAG01000004">
    <property type="protein sequence ID" value="SDD59243.1"/>
    <property type="molecule type" value="Genomic_DNA"/>
</dbReference>
<dbReference type="AlphaFoldDB" id="A0A1G6W0K8"/>
<dbReference type="HAMAP" id="MF_00048">
    <property type="entry name" value="UPF0102"/>
    <property type="match status" value="1"/>
</dbReference>
<organism evidence="3 4">
    <name type="scientific">Aquimonas voraii</name>
    <dbReference type="NCBI Taxonomy" id="265719"/>
    <lineage>
        <taxon>Bacteria</taxon>
        <taxon>Pseudomonadati</taxon>
        <taxon>Pseudomonadota</taxon>
        <taxon>Gammaproteobacteria</taxon>
        <taxon>Lysobacterales</taxon>
        <taxon>Lysobacteraceae</taxon>
        <taxon>Aquimonas</taxon>
    </lineage>
</organism>
<dbReference type="SUPFAM" id="SSF52980">
    <property type="entry name" value="Restriction endonuclease-like"/>
    <property type="match status" value="1"/>
</dbReference>
<proteinExistence type="inferred from homology"/>
<gene>
    <name evidence="3" type="ORF">SAMN04488509_10454</name>
</gene>
<dbReference type="Gene3D" id="3.40.1350.10">
    <property type="match status" value="1"/>
</dbReference>
<dbReference type="GO" id="GO:0003676">
    <property type="term" value="F:nucleic acid binding"/>
    <property type="evidence" value="ECO:0007669"/>
    <property type="project" value="InterPro"/>
</dbReference>
<dbReference type="GO" id="GO:0004519">
    <property type="term" value="F:endonuclease activity"/>
    <property type="evidence" value="ECO:0007669"/>
    <property type="project" value="UniProtKB-KW"/>
</dbReference>
<dbReference type="PANTHER" id="PTHR34039:SF1">
    <property type="entry name" value="UPF0102 PROTEIN YRAN"/>
    <property type="match status" value="1"/>
</dbReference>
<keyword evidence="3" id="KW-0255">Endonuclease</keyword>
<reference evidence="3 4" key="1">
    <citation type="submission" date="2016-10" db="EMBL/GenBank/DDBJ databases">
        <authorList>
            <person name="de Groot N.N."/>
        </authorList>
    </citation>
    <scope>NUCLEOTIDE SEQUENCE [LARGE SCALE GENOMIC DNA]</scope>
    <source>
        <strain evidence="3 4">DSM 16957</strain>
    </source>
</reference>
<name>A0A1G6W0K8_9GAMM</name>
<dbReference type="RefSeq" id="WP_091241649.1">
    <property type="nucleotide sequence ID" value="NZ_FNAG01000004.1"/>
</dbReference>
<evidence type="ECO:0000256" key="1">
    <source>
        <dbReference type="ARBA" id="ARBA00006738"/>
    </source>
</evidence>
<evidence type="ECO:0000313" key="3">
    <source>
        <dbReference type="EMBL" id="SDD59243.1"/>
    </source>
</evidence>
<evidence type="ECO:0000256" key="2">
    <source>
        <dbReference type="HAMAP-Rule" id="MF_00048"/>
    </source>
</evidence>
<dbReference type="PANTHER" id="PTHR34039">
    <property type="entry name" value="UPF0102 PROTEIN YRAN"/>
    <property type="match status" value="1"/>
</dbReference>
<dbReference type="Pfam" id="PF02021">
    <property type="entry name" value="UPF0102"/>
    <property type="match status" value="1"/>
</dbReference>